<dbReference type="EMBL" id="AVOT02071975">
    <property type="protein sequence ID" value="MBW0562093.1"/>
    <property type="molecule type" value="Genomic_DNA"/>
</dbReference>
<evidence type="ECO:0000313" key="3">
    <source>
        <dbReference type="Proteomes" id="UP000765509"/>
    </source>
</evidence>
<comment type="caution">
    <text evidence="2">The sequence shown here is derived from an EMBL/GenBank/DDBJ whole genome shotgun (WGS) entry which is preliminary data.</text>
</comment>
<evidence type="ECO:0000313" key="2">
    <source>
        <dbReference type="EMBL" id="MBW0562093.1"/>
    </source>
</evidence>
<feature type="region of interest" description="Disordered" evidence="1">
    <location>
        <begin position="121"/>
        <end position="140"/>
    </location>
</feature>
<keyword evidence="3" id="KW-1185">Reference proteome</keyword>
<evidence type="ECO:0000256" key="1">
    <source>
        <dbReference type="SAM" id="MobiDB-lite"/>
    </source>
</evidence>
<gene>
    <name evidence="2" type="ORF">O181_101808</name>
</gene>
<dbReference type="AlphaFoldDB" id="A0A9Q3JHA2"/>
<protein>
    <submittedName>
        <fullName evidence="2">Uncharacterized protein</fullName>
    </submittedName>
</protein>
<proteinExistence type="predicted"/>
<organism evidence="2 3">
    <name type="scientific">Austropuccinia psidii MF-1</name>
    <dbReference type="NCBI Taxonomy" id="1389203"/>
    <lineage>
        <taxon>Eukaryota</taxon>
        <taxon>Fungi</taxon>
        <taxon>Dikarya</taxon>
        <taxon>Basidiomycota</taxon>
        <taxon>Pucciniomycotina</taxon>
        <taxon>Pucciniomycetes</taxon>
        <taxon>Pucciniales</taxon>
        <taxon>Sphaerophragmiaceae</taxon>
        <taxon>Austropuccinia</taxon>
    </lineage>
</organism>
<accession>A0A9Q3JHA2</accession>
<reference evidence="2" key="1">
    <citation type="submission" date="2021-03" db="EMBL/GenBank/DDBJ databases">
        <title>Draft genome sequence of rust myrtle Austropuccinia psidii MF-1, a brazilian biotype.</title>
        <authorList>
            <person name="Quecine M.C."/>
            <person name="Pachon D.M.R."/>
            <person name="Bonatelli M.L."/>
            <person name="Correr F.H."/>
            <person name="Franceschini L.M."/>
            <person name="Leite T.F."/>
            <person name="Margarido G.R.A."/>
            <person name="Almeida C.A."/>
            <person name="Ferrarezi J.A."/>
            <person name="Labate C.A."/>
        </authorList>
    </citation>
    <scope>NUCLEOTIDE SEQUENCE</scope>
    <source>
        <strain evidence="2">MF-1</strain>
    </source>
</reference>
<sequence>MEYGKQNVHNCSIMGINRNNKPEELPQANYLAGSHGRDEILEYQQEFQALRRKRNQNQRELGSHKIYGEFLEYGTSQSYPETPRLGGRSYIFSTAFQKLQALQTKVQFIQYCLIIPGSYQQKTRSSSEKKKLPLTRGRKK</sequence>
<dbReference type="Proteomes" id="UP000765509">
    <property type="component" value="Unassembled WGS sequence"/>
</dbReference>
<name>A0A9Q3JHA2_9BASI</name>